<reference evidence="1 2" key="1">
    <citation type="submission" date="2019-03" db="EMBL/GenBank/DDBJ databases">
        <title>Single cell metagenomics reveals metabolic interactions within the superorganism composed of flagellate Streblomastix strix and complex community of Bacteroidetes bacteria on its surface.</title>
        <authorList>
            <person name="Treitli S.C."/>
            <person name="Kolisko M."/>
            <person name="Husnik F."/>
            <person name="Keeling P."/>
            <person name="Hampl V."/>
        </authorList>
    </citation>
    <scope>NUCLEOTIDE SEQUENCE [LARGE SCALE GENOMIC DNA]</scope>
    <source>
        <strain evidence="1">ST1C</strain>
    </source>
</reference>
<organism evidence="1 2">
    <name type="scientific">Streblomastix strix</name>
    <dbReference type="NCBI Taxonomy" id="222440"/>
    <lineage>
        <taxon>Eukaryota</taxon>
        <taxon>Metamonada</taxon>
        <taxon>Preaxostyla</taxon>
        <taxon>Oxymonadida</taxon>
        <taxon>Streblomastigidae</taxon>
        <taxon>Streblomastix</taxon>
    </lineage>
</organism>
<dbReference type="EMBL" id="SNRW01007726">
    <property type="protein sequence ID" value="KAA6380758.1"/>
    <property type="molecule type" value="Genomic_DNA"/>
</dbReference>
<comment type="caution">
    <text evidence="1">The sequence shown here is derived from an EMBL/GenBank/DDBJ whole genome shotgun (WGS) entry which is preliminary data.</text>
</comment>
<feature type="non-terminal residue" evidence="1">
    <location>
        <position position="59"/>
    </location>
</feature>
<dbReference type="Proteomes" id="UP000324800">
    <property type="component" value="Unassembled WGS sequence"/>
</dbReference>
<name>A0A5J4VDX7_9EUKA</name>
<dbReference type="AlphaFoldDB" id="A0A5J4VDX7"/>
<sequence>MKIQKDYVDVKKVMKIVINQISKLMAMKYCANVQLYGDSDSDVGYEDNIPDVVYWQPSI</sequence>
<protein>
    <submittedName>
        <fullName evidence="1">Uncharacterized protein</fullName>
    </submittedName>
</protein>
<gene>
    <name evidence="1" type="ORF">EZS28_023713</name>
</gene>
<evidence type="ECO:0000313" key="1">
    <source>
        <dbReference type="EMBL" id="KAA6380758.1"/>
    </source>
</evidence>
<proteinExistence type="predicted"/>
<evidence type="ECO:0000313" key="2">
    <source>
        <dbReference type="Proteomes" id="UP000324800"/>
    </source>
</evidence>
<accession>A0A5J4VDX7</accession>